<keyword evidence="6" id="KW-1185">Reference proteome</keyword>
<evidence type="ECO:0000256" key="3">
    <source>
        <dbReference type="ARBA" id="ARBA00029510"/>
    </source>
</evidence>
<feature type="compositionally biased region" description="Polar residues" evidence="4">
    <location>
        <begin position="1"/>
        <end position="10"/>
    </location>
</feature>
<dbReference type="AlphaFoldDB" id="A0A8J6EJ84"/>
<protein>
    <recommendedName>
        <fullName evidence="3">Nonsense-mediated mRNA decay factor SMG9</fullName>
    </recommendedName>
</protein>
<dbReference type="PANTHER" id="PTHR14270">
    <property type="entry name" value="NONSENSE-MEDIATED MRNA DECAY FACTOR SMG9"/>
    <property type="match status" value="1"/>
</dbReference>
<accession>A0A8J6EJ84</accession>
<dbReference type="OrthoDB" id="79514at2759"/>
<evidence type="ECO:0000313" key="5">
    <source>
        <dbReference type="EMBL" id="KAG9470288.1"/>
    </source>
</evidence>
<dbReference type="InterPro" id="IPR039177">
    <property type="entry name" value="SMG9"/>
</dbReference>
<evidence type="ECO:0000313" key="6">
    <source>
        <dbReference type="Proteomes" id="UP000770717"/>
    </source>
</evidence>
<gene>
    <name evidence="5" type="ORF">GDO78_018240</name>
</gene>
<keyword evidence="2" id="KW-0866">Nonsense-mediated mRNA decay</keyword>
<dbReference type="EMBL" id="WNTK01000312">
    <property type="protein sequence ID" value="KAG9470288.1"/>
    <property type="molecule type" value="Genomic_DNA"/>
</dbReference>
<evidence type="ECO:0000256" key="4">
    <source>
        <dbReference type="SAM" id="MobiDB-lite"/>
    </source>
</evidence>
<evidence type="ECO:0000256" key="2">
    <source>
        <dbReference type="ARBA" id="ARBA00023161"/>
    </source>
</evidence>
<feature type="region of interest" description="Disordered" evidence="4">
    <location>
        <begin position="1"/>
        <end position="62"/>
    </location>
</feature>
<name>A0A8J6EJ84_ELECQ</name>
<proteinExistence type="inferred from homology"/>
<dbReference type="PANTHER" id="PTHR14270:SF0">
    <property type="entry name" value="NONSENSE-MEDIATED MRNA DECAY FACTOR SMG9"/>
    <property type="match status" value="1"/>
</dbReference>
<dbReference type="Proteomes" id="UP000770717">
    <property type="component" value="Unassembled WGS sequence"/>
</dbReference>
<dbReference type="GO" id="GO:0000184">
    <property type="term" value="P:nuclear-transcribed mRNA catabolic process, nonsense-mediated decay"/>
    <property type="evidence" value="ECO:0007669"/>
    <property type="project" value="UniProtKB-KW"/>
</dbReference>
<organism evidence="5 6">
    <name type="scientific">Eleutherodactylus coqui</name>
    <name type="common">Puerto Rican coqui</name>
    <dbReference type="NCBI Taxonomy" id="57060"/>
    <lineage>
        <taxon>Eukaryota</taxon>
        <taxon>Metazoa</taxon>
        <taxon>Chordata</taxon>
        <taxon>Craniata</taxon>
        <taxon>Vertebrata</taxon>
        <taxon>Euteleostomi</taxon>
        <taxon>Amphibia</taxon>
        <taxon>Batrachia</taxon>
        <taxon>Anura</taxon>
        <taxon>Neobatrachia</taxon>
        <taxon>Hyloidea</taxon>
        <taxon>Eleutherodactylidae</taxon>
        <taxon>Eleutherodactylinae</taxon>
        <taxon>Eleutherodactylus</taxon>
        <taxon>Eleutherodactylus</taxon>
    </lineage>
</organism>
<evidence type="ECO:0000256" key="1">
    <source>
        <dbReference type="ARBA" id="ARBA00007712"/>
    </source>
</evidence>
<dbReference type="InterPro" id="IPR027417">
    <property type="entry name" value="P-loop_NTPase"/>
</dbReference>
<sequence length="365" mass="40871">MSDSGHSQPSMYIPGRNRRRRWMDQGPSGNLNLSEPGRERDPMLRDRDQDRWDGNDDSAGYTMQKTPIILAKPAAERPKPTSAPPVLEKPIVLMKAREEGKPTQTAEGASLPPTAATAKVEKEGQRPTQPVYQIQNRGMAAAAANAGGNVDPVVGQAKLMPPQKMKHSIKLVDEYMNWCDSAIEFLLDQTDVLVVGIIGFQGTGKSTMMSLLSANSPDDDQRYELQYPILSPAILDHLINNDRKLPPEYNLPHTYVEMQSLQIAAFLFTVCHVVIVVQDWFTDFNLYRFLQTAEMLKPSTPSPSHESSGSSGGDEGIEYYPHIVFLQNKAKREDFCPRTLKQMNMVTDKLMLHSRLRYKGTLTII</sequence>
<comment type="similarity">
    <text evidence="1">Belongs to the SMG9 family.</text>
</comment>
<dbReference type="SUPFAM" id="SSF52540">
    <property type="entry name" value="P-loop containing nucleoside triphosphate hydrolases"/>
    <property type="match status" value="1"/>
</dbReference>
<feature type="compositionally biased region" description="Basic and acidic residues" evidence="4">
    <location>
        <begin position="36"/>
        <end position="54"/>
    </location>
</feature>
<reference evidence="5" key="1">
    <citation type="thesis" date="2020" institute="ProQuest LLC" country="789 East Eisenhower Parkway, Ann Arbor, MI, USA">
        <title>Comparative Genomics and Chromosome Evolution.</title>
        <authorList>
            <person name="Mudd A.B."/>
        </authorList>
    </citation>
    <scope>NUCLEOTIDE SEQUENCE</scope>
    <source>
        <strain evidence="5">HN-11 Male</strain>
        <tissue evidence="5">Kidney and liver</tissue>
    </source>
</reference>
<comment type="caution">
    <text evidence="5">The sequence shown here is derived from an EMBL/GenBank/DDBJ whole genome shotgun (WGS) entry which is preliminary data.</text>
</comment>